<evidence type="ECO:0000313" key="2">
    <source>
        <dbReference type="EMBL" id="SET15445.1"/>
    </source>
</evidence>
<feature type="region of interest" description="Disordered" evidence="1">
    <location>
        <begin position="1"/>
        <end position="69"/>
    </location>
</feature>
<dbReference type="RefSeq" id="WP_092477673.1">
    <property type="nucleotide sequence ID" value="NZ_FOHN01000009.1"/>
</dbReference>
<keyword evidence="3" id="KW-1185">Reference proteome</keyword>
<feature type="compositionally biased region" description="Basic residues" evidence="1">
    <location>
        <begin position="1"/>
        <end position="11"/>
    </location>
</feature>
<sequence>MDQQRRHKKGYKNVQNGPIDSVPKDFIPNGQNPDNNAFFDWESNPLSSKGNSVLGEETDLYNPKPDKHS</sequence>
<dbReference type="Proteomes" id="UP000199800">
    <property type="component" value="Unassembled WGS sequence"/>
</dbReference>
<name>A0A1I0C7K8_9FIRM</name>
<proteinExistence type="predicted"/>
<dbReference type="OrthoDB" id="1454255at1239"/>
<organism evidence="2 3">
    <name type="scientific">[Clostridium] polysaccharolyticum</name>
    <dbReference type="NCBI Taxonomy" id="29364"/>
    <lineage>
        <taxon>Bacteria</taxon>
        <taxon>Bacillati</taxon>
        <taxon>Bacillota</taxon>
        <taxon>Clostridia</taxon>
        <taxon>Lachnospirales</taxon>
        <taxon>Lachnospiraceae</taxon>
    </lineage>
</organism>
<evidence type="ECO:0000313" key="3">
    <source>
        <dbReference type="Proteomes" id="UP000199800"/>
    </source>
</evidence>
<protein>
    <submittedName>
        <fullName evidence="2">Uncharacterized protein</fullName>
    </submittedName>
</protein>
<reference evidence="2 3" key="1">
    <citation type="submission" date="2016-10" db="EMBL/GenBank/DDBJ databases">
        <authorList>
            <person name="de Groot N.N."/>
        </authorList>
    </citation>
    <scope>NUCLEOTIDE SEQUENCE [LARGE SCALE GENOMIC DNA]</scope>
    <source>
        <strain evidence="2 3">DSM 1801</strain>
    </source>
</reference>
<dbReference type="AlphaFoldDB" id="A0A1I0C7K8"/>
<gene>
    <name evidence="2" type="ORF">SAMN04487772_10966</name>
</gene>
<dbReference type="EMBL" id="FOHN01000009">
    <property type="protein sequence ID" value="SET15445.1"/>
    <property type="molecule type" value="Genomic_DNA"/>
</dbReference>
<accession>A0A1I0C7K8</accession>
<evidence type="ECO:0000256" key="1">
    <source>
        <dbReference type="SAM" id="MobiDB-lite"/>
    </source>
</evidence>